<comment type="caution">
    <text evidence="2">The sequence shown here is derived from an EMBL/GenBank/DDBJ whole genome shotgun (WGS) entry which is preliminary data.</text>
</comment>
<reference evidence="2" key="1">
    <citation type="journal article" date="2020" name="Ecol. Evol.">
        <title>Genome structure and content of the rice root-knot nematode (Meloidogyne graminicola).</title>
        <authorList>
            <person name="Phan N.T."/>
            <person name="Danchin E.G.J."/>
            <person name="Klopp C."/>
            <person name="Perfus-Barbeoch L."/>
            <person name="Kozlowski D.K."/>
            <person name="Koutsovoulos G.D."/>
            <person name="Lopez-Roques C."/>
            <person name="Bouchez O."/>
            <person name="Zahm M."/>
            <person name="Besnard G."/>
            <person name="Bellafiore S."/>
        </authorList>
    </citation>
    <scope>NUCLEOTIDE SEQUENCE</scope>
    <source>
        <strain evidence="2">VN-18</strain>
    </source>
</reference>
<proteinExistence type="predicted"/>
<keyword evidence="3" id="KW-1185">Reference proteome</keyword>
<evidence type="ECO:0000256" key="1">
    <source>
        <dbReference type="SAM" id="Phobius"/>
    </source>
</evidence>
<keyword evidence="1" id="KW-0812">Transmembrane</keyword>
<name>A0A8S9ZD83_9BILA</name>
<dbReference type="AlphaFoldDB" id="A0A8S9ZD83"/>
<feature type="transmembrane region" description="Helical" evidence="1">
    <location>
        <begin position="12"/>
        <end position="34"/>
    </location>
</feature>
<evidence type="ECO:0000313" key="3">
    <source>
        <dbReference type="Proteomes" id="UP000605970"/>
    </source>
</evidence>
<sequence>MVAFFSVLFLPSIQVILPFLVLPFLTITMILFCAKKVKFFKSILVNILIFRRRMLMQPMQQL</sequence>
<keyword evidence="1" id="KW-1133">Transmembrane helix</keyword>
<protein>
    <submittedName>
        <fullName evidence="2">Uncharacterized protein</fullName>
    </submittedName>
</protein>
<accession>A0A8S9ZD83</accession>
<evidence type="ECO:0000313" key="2">
    <source>
        <dbReference type="EMBL" id="KAF7626031.1"/>
    </source>
</evidence>
<gene>
    <name evidence="2" type="ORF">Mgra_00009796</name>
</gene>
<dbReference type="EMBL" id="JABEBT010000184">
    <property type="protein sequence ID" value="KAF7626031.1"/>
    <property type="molecule type" value="Genomic_DNA"/>
</dbReference>
<dbReference type="Proteomes" id="UP000605970">
    <property type="component" value="Unassembled WGS sequence"/>
</dbReference>
<organism evidence="2 3">
    <name type="scientific">Meloidogyne graminicola</name>
    <dbReference type="NCBI Taxonomy" id="189291"/>
    <lineage>
        <taxon>Eukaryota</taxon>
        <taxon>Metazoa</taxon>
        <taxon>Ecdysozoa</taxon>
        <taxon>Nematoda</taxon>
        <taxon>Chromadorea</taxon>
        <taxon>Rhabditida</taxon>
        <taxon>Tylenchina</taxon>
        <taxon>Tylenchomorpha</taxon>
        <taxon>Tylenchoidea</taxon>
        <taxon>Meloidogynidae</taxon>
        <taxon>Meloidogyninae</taxon>
        <taxon>Meloidogyne</taxon>
    </lineage>
</organism>
<keyword evidence="1" id="KW-0472">Membrane</keyword>